<comment type="caution">
    <text evidence="1">The sequence shown here is derived from an EMBL/GenBank/DDBJ whole genome shotgun (WGS) entry which is preliminary data.</text>
</comment>
<dbReference type="EMBL" id="JAVRHX010000004">
    <property type="protein sequence ID" value="MDT0596030.1"/>
    <property type="molecule type" value="Genomic_DNA"/>
</dbReference>
<dbReference type="Pfam" id="PF10977">
    <property type="entry name" value="DUF2797"/>
    <property type="match status" value="1"/>
</dbReference>
<organism evidence="1 2">
    <name type="scientific">Glaciecola petra</name>
    <dbReference type="NCBI Taxonomy" id="3075602"/>
    <lineage>
        <taxon>Bacteria</taxon>
        <taxon>Pseudomonadati</taxon>
        <taxon>Pseudomonadota</taxon>
        <taxon>Gammaproteobacteria</taxon>
        <taxon>Alteromonadales</taxon>
        <taxon>Alteromonadaceae</taxon>
        <taxon>Glaciecola</taxon>
    </lineage>
</organism>
<evidence type="ECO:0000313" key="2">
    <source>
        <dbReference type="Proteomes" id="UP001253545"/>
    </source>
</evidence>
<proteinExistence type="predicted"/>
<gene>
    <name evidence="1" type="ORF">RM552_14340</name>
</gene>
<sequence>MTTWSGNISKMKAFAFPDGKVNYQLPIGDELIEMNTLIGKNISVEYKGQINCIHCSRKTNKSFSQGYCFVCMRGLAQCDTCIIKPELCHYSEGTCREPEWGEANCLQDHIVYLSNTGNVKVGITRHISDNVSSRWIDQGATQALAILRVKERLLSGLVETEISKFIGDKTNWRTMLKGKAKSLDLIEIRDEVLNKVDQKISELQQQYGLQALQTIDTDVVEITYPVNKYPEKIKSINLDKDMTFSGELVGIKGQYLLLDQERVINVRKYAGYCVSLHA</sequence>
<dbReference type="RefSeq" id="WP_311369543.1">
    <property type="nucleotide sequence ID" value="NZ_JAVRHX010000004.1"/>
</dbReference>
<accession>A0ABU2ZUE4</accession>
<name>A0ABU2ZUE4_9ALTE</name>
<dbReference type="InterPro" id="IPR021246">
    <property type="entry name" value="DUF2797"/>
</dbReference>
<evidence type="ECO:0000313" key="1">
    <source>
        <dbReference type="EMBL" id="MDT0596030.1"/>
    </source>
</evidence>
<keyword evidence="2" id="KW-1185">Reference proteome</keyword>
<dbReference type="Proteomes" id="UP001253545">
    <property type="component" value="Unassembled WGS sequence"/>
</dbReference>
<reference evidence="1 2" key="1">
    <citation type="submission" date="2023-09" db="EMBL/GenBank/DDBJ databases">
        <authorList>
            <person name="Rey-Velasco X."/>
        </authorList>
    </citation>
    <scope>NUCLEOTIDE SEQUENCE [LARGE SCALE GENOMIC DNA]</scope>
    <source>
        <strain evidence="1 2">P117</strain>
    </source>
</reference>
<protein>
    <submittedName>
        <fullName evidence="1">DUF2797 domain-containing protein</fullName>
    </submittedName>
</protein>